<accession>A0ABY7U3W4</accession>
<keyword evidence="7 9" id="KW-0413">Isomerase</keyword>
<geneLocation type="plasmid" evidence="11 12">
    <name>unnamed1</name>
</geneLocation>
<proteinExistence type="inferred from homology"/>
<comment type="pathway">
    <text evidence="2 9">Aromatic compound metabolism; beta-ketoadipate pathway; 5-oxo-4,5-dihydro-2-furylacetate from catechol: step 3/3.</text>
</comment>
<dbReference type="SUPFAM" id="SSF54909">
    <property type="entry name" value="Dimeric alpha+beta barrel"/>
    <property type="match status" value="1"/>
</dbReference>
<dbReference type="EC" id="5.3.3.4" evidence="5 8"/>
<evidence type="ECO:0000256" key="6">
    <source>
        <dbReference type="ARBA" id="ARBA00022797"/>
    </source>
</evidence>
<evidence type="ECO:0000256" key="3">
    <source>
        <dbReference type="ARBA" id="ARBA00010882"/>
    </source>
</evidence>
<evidence type="ECO:0000313" key="12">
    <source>
        <dbReference type="Proteomes" id="UP001218231"/>
    </source>
</evidence>
<dbReference type="Proteomes" id="UP001218231">
    <property type="component" value="Plasmid unnamed1"/>
</dbReference>
<dbReference type="RefSeq" id="WP_273620288.1">
    <property type="nucleotide sequence ID" value="NZ_CP103869.1"/>
</dbReference>
<keyword evidence="12" id="KW-1185">Reference proteome</keyword>
<sequence length="96" mass="10997">MLFMVEMDVHLPHDLDPAQADRIKAEEKAYSQTLQASGVWRHIWRKAGLYSNVSIFDVESNAALHDLLIALPLYPFITMKVTPLCRHPSAIHEDDR</sequence>
<evidence type="ECO:0000256" key="5">
    <source>
        <dbReference type="ARBA" id="ARBA00012070"/>
    </source>
</evidence>
<name>A0ABY7U3W4_9SPHN</name>
<dbReference type="EMBL" id="CP117418">
    <property type="protein sequence ID" value="WCT80016.1"/>
    <property type="molecule type" value="Genomic_DNA"/>
</dbReference>
<keyword evidence="11" id="KW-0614">Plasmid</keyword>
<dbReference type="GO" id="GO:0016159">
    <property type="term" value="F:muconolactone delta-isomerase activity"/>
    <property type="evidence" value="ECO:0007669"/>
    <property type="project" value="UniProtKB-EC"/>
</dbReference>
<reference evidence="11 12" key="1">
    <citation type="submission" date="2023-02" db="EMBL/GenBank/DDBJ databases">
        <title>Genome sequence of Novosphingobium humi KACC 19094.</title>
        <authorList>
            <person name="Kim S."/>
            <person name="Heo J."/>
            <person name="Kwon S.-W."/>
        </authorList>
    </citation>
    <scope>NUCLEOTIDE SEQUENCE [LARGE SCALE GENOMIC DNA]</scope>
    <source>
        <strain evidence="11 12">KACC 19094</strain>
        <plasmid evidence="11 12">unnamed1</plasmid>
    </source>
</reference>
<feature type="domain" description="Muconolactone isomerase" evidence="10">
    <location>
        <begin position="1"/>
        <end position="89"/>
    </location>
</feature>
<comment type="similarity">
    <text evidence="3 9">Belongs to the muconolactone Delta-isomerase family.</text>
</comment>
<dbReference type="InterPro" id="IPR011008">
    <property type="entry name" value="Dimeric_a/b-barrel"/>
</dbReference>
<dbReference type="InterPro" id="IPR003464">
    <property type="entry name" value="Muconolactone_d_Isoase"/>
</dbReference>
<gene>
    <name evidence="11" type="primary">catC</name>
    <name evidence="11" type="ORF">PQ457_18320</name>
</gene>
<evidence type="ECO:0000259" key="10">
    <source>
        <dbReference type="Pfam" id="PF02426"/>
    </source>
</evidence>
<evidence type="ECO:0000256" key="2">
    <source>
        <dbReference type="ARBA" id="ARBA00005193"/>
    </source>
</evidence>
<dbReference type="InterPro" id="IPR026029">
    <property type="entry name" value="MLI_dom"/>
</dbReference>
<dbReference type="Pfam" id="PF02426">
    <property type="entry name" value="MIase"/>
    <property type="match status" value="1"/>
</dbReference>
<organism evidence="11 12">
    <name type="scientific">Novosphingobium humi</name>
    <dbReference type="NCBI Taxonomy" id="2282397"/>
    <lineage>
        <taxon>Bacteria</taxon>
        <taxon>Pseudomonadati</taxon>
        <taxon>Pseudomonadota</taxon>
        <taxon>Alphaproteobacteria</taxon>
        <taxon>Sphingomonadales</taxon>
        <taxon>Sphingomonadaceae</taxon>
        <taxon>Novosphingobium</taxon>
    </lineage>
</organism>
<dbReference type="PIRSF" id="PIRSF001486">
    <property type="entry name" value="CatC"/>
    <property type="match status" value="1"/>
</dbReference>
<dbReference type="Gene3D" id="3.30.70.1060">
    <property type="entry name" value="Dimeric alpha+beta barrel"/>
    <property type="match status" value="1"/>
</dbReference>
<evidence type="ECO:0000256" key="1">
    <source>
        <dbReference type="ARBA" id="ARBA00001739"/>
    </source>
</evidence>
<comment type="catalytic activity">
    <reaction evidence="1 9">
        <text>(S)-muconolactone = (4,5-dihydro-5-oxofuran-2-yl)-acetate</text>
        <dbReference type="Rhea" id="RHEA:12348"/>
        <dbReference type="ChEBI" id="CHEBI:58425"/>
        <dbReference type="ChEBI" id="CHEBI:58736"/>
        <dbReference type="EC" id="5.3.3.4"/>
    </reaction>
</comment>
<evidence type="ECO:0000256" key="7">
    <source>
        <dbReference type="ARBA" id="ARBA00023235"/>
    </source>
</evidence>
<evidence type="ECO:0000256" key="8">
    <source>
        <dbReference type="NCBIfam" id="TIGR03221"/>
    </source>
</evidence>
<evidence type="ECO:0000256" key="4">
    <source>
        <dbReference type="ARBA" id="ARBA00011365"/>
    </source>
</evidence>
<dbReference type="NCBIfam" id="TIGR03221">
    <property type="entry name" value="muco_delta"/>
    <property type="match status" value="1"/>
</dbReference>
<protein>
    <recommendedName>
        <fullName evidence="5 8">Muconolactone Delta-isomerase</fullName>
        <shortName evidence="9">MIase</shortName>
        <ecNumber evidence="5 8">5.3.3.4</ecNumber>
    </recommendedName>
</protein>
<comment type="subunit">
    <text evidence="4">Homodecamer.</text>
</comment>
<evidence type="ECO:0000313" key="11">
    <source>
        <dbReference type="EMBL" id="WCT80016.1"/>
    </source>
</evidence>
<evidence type="ECO:0000256" key="9">
    <source>
        <dbReference type="PIRNR" id="PIRNR001486"/>
    </source>
</evidence>
<keyword evidence="6 9" id="KW-0058">Aromatic hydrocarbons catabolism</keyword>